<evidence type="ECO:0000256" key="4">
    <source>
        <dbReference type="ARBA" id="ARBA00022801"/>
    </source>
</evidence>
<dbReference type="AlphaFoldDB" id="C7LPG4"/>
<evidence type="ECO:0000256" key="5">
    <source>
        <dbReference type="ARBA" id="ARBA00023204"/>
    </source>
</evidence>
<sequence length="154" mass="18010">MTDILSQAERSVLMSKVKSTNTKPERILRSGLHRLGFRYRLNYKALPGKPDLVFPKYKAVIFVHGCYWHRHVGCKHASTPNTNVDFWNLKFSENINRDKFVESELMKMGWRFLIVWECELKKKKIETIINAVLWLDSNVVSLTDAESIIKEINV</sequence>
<dbReference type="HOGENOM" id="CLU_111913_1_1_7"/>
<evidence type="ECO:0000256" key="3">
    <source>
        <dbReference type="ARBA" id="ARBA00022763"/>
    </source>
</evidence>
<evidence type="ECO:0000313" key="7">
    <source>
        <dbReference type="EMBL" id="ACU89007.1"/>
    </source>
</evidence>
<keyword evidence="3 6" id="KW-0227">DNA damage</keyword>
<dbReference type="OrthoDB" id="9801520at2"/>
<name>C7LPG4_DESBD</name>
<dbReference type="GO" id="GO:0016787">
    <property type="term" value="F:hydrolase activity"/>
    <property type="evidence" value="ECO:0007669"/>
    <property type="project" value="UniProtKB-KW"/>
</dbReference>
<evidence type="ECO:0000313" key="8">
    <source>
        <dbReference type="Proteomes" id="UP000002216"/>
    </source>
</evidence>
<accession>C7LPG4</accession>
<dbReference type="STRING" id="525897.Dbac_0890"/>
<dbReference type="SUPFAM" id="SSF52980">
    <property type="entry name" value="Restriction endonuclease-like"/>
    <property type="match status" value="1"/>
</dbReference>
<dbReference type="EC" id="3.1.-.-" evidence="6"/>
<dbReference type="CDD" id="cd00221">
    <property type="entry name" value="Vsr"/>
    <property type="match status" value="1"/>
</dbReference>
<dbReference type="GO" id="GO:0006298">
    <property type="term" value="P:mismatch repair"/>
    <property type="evidence" value="ECO:0007669"/>
    <property type="project" value="UniProtKB-UniRule"/>
</dbReference>
<dbReference type="Gene3D" id="3.40.960.10">
    <property type="entry name" value="VSR Endonuclease"/>
    <property type="match status" value="1"/>
</dbReference>
<keyword evidence="1 6" id="KW-0540">Nuclease</keyword>
<dbReference type="Pfam" id="PF03852">
    <property type="entry name" value="Vsr"/>
    <property type="match status" value="1"/>
</dbReference>
<keyword evidence="8" id="KW-1185">Reference proteome</keyword>
<comment type="similarity">
    <text evidence="6">Belongs to the vsr family.</text>
</comment>
<dbReference type="PIRSF" id="PIRSF018267">
    <property type="entry name" value="VSR_endonuc"/>
    <property type="match status" value="1"/>
</dbReference>
<dbReference type="GO" id="GO:0004519">
    <property type="term" value="F:endonuclease activity"/>
    <property type="evidence" value="ECO:0007669"/>
    <property type="project" value="UniProtKB-KW"/>
</dbReference>
<dbReference type="InterPro" id="IPR004603">
    <property type="entry name" value="DNA_mismatch_endonuc_vsr"/>
</dbReference>
<evidence type="ECO:0000256" key="1">
    <source>
        <dbReference type="ARBA" id="ARBA00022722"/>
    </source>
</evidence>
<protein>
    <recommendedName>
        <fullName evidence="6">Very short patch repair endonuclease</fullName>
        <ecNumber evidence="6">3.1.-.-</ecNumber>
    </recommendedName>
</protein>
<keyword evidence="2 6" id="KW-0255">Endonuclease</keyword>
<keyword evidence="4 6" id="KW-0378">Hydrolase</keyword>
<reference evidence="7 8" key="1">
    <citation type="journal article" date="2009" name="Stand. Genomic Sci.">
        <title>Complete genome sequence of Desulfomicrobium baculatum type strain (X).</title>
        <authorList>
            <person name="Copeland A."/>
            <person name="Spring S."/>
            <person name="Goker M."/>
            <person name="Schneider S."/>
            <person name="Lapidus A."/>
            <person name="Del Rio T.G."/>
            <person name="Tice H."/>
            <person name="Cheng J.F."/>
            <person name="Chen F."/>
            <person name="Nolan M."/>
            <person name="Bruce D."/>
            <person name="Goodwin L."/>
            <person name="Pitluck S."/>
            <person name="Ivanova N."/>
            <person name="Mavrommatis K."/>
            <person name="Ovchinnikova G."/>
            <person name="Pati A."/>
            <person name="Chen A."/>
            <person name="Palaniappan K."/>
            <person name="Land M."/>
            <person name="Hauser L."/>
            <person name="Chang Y.J."/>
            <person name="Jeffries C.C."/>
            <person name="Meincke L."/>
            <person name="Sims D."/>
            <person name="Brettin T."/>
            <person name="Detter J.C."/>
            <person name="Han C."/>
            <person name="Chain P."/>
            <person name="Bristow J."/>
            <person name="Eisen J.A."/>
            <person name="Markowitz V."/>
            <person name="Hugenholtz P."/>
            <person name="Kyrpides N.C."/>
            <person name="Klenk H.P."/>
            <person name="Lucas S."/>
        </authorList>
    </citation>
    <scope>NUCLEOTIDE SEQUENCE [LARGE SCALE GENOMIC DNA]</scope>
    <source>
        <strain evidence="8">DSM 4028 / VKM B-1378 / X</strain>
    </source>
</reference>
<organism evidence="7 8">
    <name type="scientific">Desulfomicrobium baculatum (strain DSM 4028 / VKM B-1378 / X)</name>
    <name type="common">Desulfovibrio baculatus</name>
    <dbReference type="NCBI Taxonomy" id="525897"/>
    <lineage>
        <taxon>Bacteria</taxon>
        <taxon>Pseudomonadati</taxon>
        <taxon>Thermodesulfobacteriota</taxon>
        <taxon>Desulfovibrionia</taxon>
        <taxon>Desulfovibrionales</taxon>
        <taxon>Desulfomicrobiaceae</taxon>
        <taxon>Desulfomicrobium</taxon>
    </lineage>
</organism>
<dbReference type="InterPro" id="IPR011335">
    <property type="entry name" value="Restrct_endonuc-II-like"/>
</dbReference>
<evidence type="ECO:0000256" key="6">
    <source>
        <dbReference type="PIRNR" id="PIRNR018267"/>
    </source>
</evidence>
<dbReference type="Proteomes" id="UP000002216">
    <property type="component" value="Chromosome"/>
</dbReference>
<dbReference type="RefSeq" id="WP_015773107.1">
    <property type="nucleotide sequence ID" value="NC_013173.1"/>
</dbReference>
<dbReference type="KEGG" id="dba:Dbac_0890"/>
<dbReference type="EMBL" id="CP001629">
    <property type="protein sequence ID" value="ACU89007.1"/>
    <property type="molecule type" value="Genomic_DNA"/>
</dbReference>
<keyword evidence="5 6" id="KW-0234">DNA repair</keyword>
<dbReference type="eggNOG" id="COG3727">
    <property type="taxonomic scope" value="Bacteria"/>
</dbReference>
<evidence type="ECO:0000256" key="2">
    <source>
        <dbReference type="ARBA" id="ARBA00022759"/>
    </source>
</evidence>
<proteinExistence type="inferred from homology"/>
<gene>
    <name evidence="7" type="ordered locus">Dbac_0890</name>
</gene>
<dbReference type="REBASE" id="21783">
    <property type="entry name" value="V.Dba4028ORF891P"/>
</dbReference>
<dbReference type="NCBIfam" id="TIGR00632">
    <property type="entry name" value="vsr"/>
    <property type="match status" value="1"/>
</dbReference>
<comment type="function">
    <text evidence="6">May nick specific sequences that contain T:G mispairs resulting from m5C-deamination.</text>
</comment>